<accession>A0ABR7N523</accession>
<proteinExistence type="predicted"/>
<sequence>MPIPEHIGVYVNVASKHIRRHLDSIFYEYDHLTGTQACVLGEISHAAQEGRPYYQKNIEHHFGMRRSSANSLISSMEQNGYLTRDPVKEDARLKRLVLTEKGQETSNSIQQRLDNFEASLASLYTEEEQQQLLTLLKRLIDQVPDPKCTSYSNITHQERM</sequence>
<protein>
    <submittedName>
        <fullName evidence="5">Winged helix-turn-helix transcriptional regulator</fullName>
    </submittedName>
</protein>
<dbReference type="SUPFAM" id="SSF46785">
    <property type="entry name" value="Winged helix' DNA-binding domain"/>
    <property type="match status" value="1"/>
</dbReference>
<dbReference type="PROSITE" id="PS50995">
    <property type="entry name" value="HTH_MARR_2"/>
    <property type="match status" value="1"/>
</dbReference>
<keyword evidence="6" id="KW-1185">Reference proteome</keyword>
<dbReference type="PANTHER" id="PTHR42756">
    <property type="entry name" value="TRANSCRIPTIONAL REGULATOR, MARR"/>
    <property type="match status" value="1"/>
</dbReference>
<keyword evidence="1" id="KW-0805">Transcription regulation</keyword>
<dbReference type="Proteomes" id="UP000657421">
    <property type="component" value="Unassembled WGS sequence"/>
</dbReference>
<evidence type="ECO:0000259" key="4">
    <source>
        <dbReference type="PROSITE" id="PS50995"/>
    </source>
</evidence>
<dbReference type="InterPro" id="IPR036390">
    <property type="entry name" value="WH_DNA-bd_sf"/>
</dbReference>
<feature type="domain" description="HTH marR-type" evidence="4">
    <location>
        <begin position="4"/>
        <end position="141"/>
    </location>
</feature>
<evidence type="ECO:0000313" key="6">
    <source>
        <dbReference type="Proteomes" id="UP000657421"/>
    </source>
</evidence>
<dbReference type="PRINTS" id="PR00598">
    <property type="entry name" value="HTHMARR"/>
</dbReference>
<reference evidence="5 6" key="1">
    <citation type="submission" date="2020-08" db="EMBL/GenBank/DDBJ databases">
        <title>Genome public.</title>
        <authorList>
            <person name="Liu C."/>
            <person name="Sun Q."/>
        </authorList>
    </citation>
    <scope>NUCLEOTIDE SEQUENCE [LARGE SCALE GENOMIC DNA]</scope>
    <source>
        <strain evidence="5 6">NSJ-46</strain>
    </source>
</reference>
<gene>
    <name evidence="5" type="ORF">H8716_00090</name>
</gene>
<dbReference type="RefSeq" id="WP_249306212.1">
    <property type="nucleotide sequence ID" value="NZ_JACRSZ010000001.1"/>
</dbReference>
<dbReference type="InterPro" id="IPR000835">
    <property type="entry name" value="HTH_MarR-typ"/>
</dbReference>
<keyword evidence="2" id="KW-0238">DNA-binding</keyword>
<organism evidence="5 6">
    <name type="scientific">Jingyaoa shaoxingensis</name>
    <dbReference type="NCBI Taxonomy" id="2763671"/>
    <lineage>
        <taxon>Bacteria</taxon>
        <taxon>Bacillati</taxon>
        <taxon>Bacillota</taxon>
        <taxon>Clostridia</taxon>
        <taxon>Lachnospirales</taxon>
        <taxon>Lachnospiraceae</taxon>
        <taxon>Jingyaoa</taxon>
    </lineage>
</organism>
<dbReference type="InterPro" id="IPR036388">
    <property type="entry name" value="WH-like_DNA-bd_sf"/>
</dbReference>
<keyword evidence="3" id="KW-0804">Transcription</keyword>
<evidence type="ECO:0000313" key="5">
    <source>
        <dbReference type="EMBL" id="MBC8571496.1"/>
    </source>
</evidence>
<name>A0ABR7N523_9FIRM</name>
<dbReference type="PANTHER" id="PTHR42756:SF1">
    <property type="entry name" value="TRANSCRIPTIONAL REPRESSOR OF EMRAB OPERON"/>
    <property type="match status" value="1"/>
</dbReference>
<comment type="caution">
    <text evidence="5">The sequence shown here is derived from an EMBL/GenBank/DDBJ whole genome shotgun (WGS) entry which is preliminary data.</text>
</comment>
<evidence type="ECO:0000256" key="3">
    <source>
        <dbReference type="ARBA" id="ARBA00023163"/>
    </source>
</evidence>
<evidence type="ECO:0000256" key="2">
    <source>
        <dbReference type="ARBA" id="ARBA00023125"/>
    </source>
</evidence>
<evidence type="ECO:0000256" key="1">
    <source>
        <dbReference type="ARBA" id="ARBA00023015"/>
    </source>
</evidence>
<dbReference type="SMART" id="SM00347">
    <property type="entry name" value="HTH_MARR"/>
    <property type="match status" value="1"/>
</dbReference>
<dbReference type="Gene3D" id="1.10.10.10">
    <property type="entry name" value="Winged helix-like DNA-binding domain superfamily/Winged helix DNA-binding domain"/>
    <property type="match status" value="1"/>
</dbReference>
<dbReference type="EMBL" id="JACRSZ010000001">
    <property type="protein sequence ID" value="MBC8571496.1"/>
    <property type="molecule type" value="Genomic_DNA"/>
</dbReference>